<evidence type="ECO:0000256" key="4">
    <source>
        <dbReference type="ARBA" id="ARBA00023139"/>
    </source>
</evidence>
<reference evidence="8" key="1">
    <citation type="journal article" date="2023" name="Int. J. Syst. Evol. Microbiol.">
        <title>Streptomyces meridianus sp. nov. isolated from brackish water of the Tagus estuary in Alcochete, Portugal.</title>
        <authorList>
            <person name="Santos J.D.N."/>
            <person name="Klimek D."/>
            <person name="Calusinska M."/>
            <person name="Lobo Da Cunha A."/>
            <person name="Catita J."/>
            <person name="Goncalves H."/>
            <person name="Gonzalez I."/>
            <person name="Reyes F."/>
            <person name="Lage O.M."/>
        </authorList>
    </citation>
    <scope>NUCLEOTIDE SEQUENCE</scope>
    <source>
        <strain evidence="8">MTZ3.1</strain>
    </source>
</reference>
<evidence type="ECO:0000256" key="5">
    <source>
        <dbReference type="ARBA" id="ARBA00023288"/>
    </source>
</evidence>
<evidence type="ECO:0000256" key="2">
    <source>
        <dbReference type="ARBA" id="ARBA00022729"/>
    </source>
</evidence>
<protein>
    <recommendedName>
        <fullName evidence="6">Lipoprotein</fullName>
    </recommendedName>
</protein>
<evidence type="ECO:0000256" key="3">
    <source>
        <dbReference type="ARBA" id="ARBA00023136"/>
    </source>
</evidence>
<dbReference type="PANTHER" id="PTHR30429">
    <property type="entry name" value="D-METHIONINE-BINDING LIPOPROTEIN METQ"/>
    <property type="match status" value="1"/>
</dbReference>
<dbReference type="Pfam" id="PF03180">
    <property type="entry name" value="Lipoprotein_9"/>
    <property type="match status" value="1"/>
</dbReference>
<keyword evidence="5 6" id="KW-0449">Lipoprotein</keyword>
<comment type="similarity">
    <text evidence="6">Belongs to the nlpA lipoprotein family.</text>
</comment>
<dbReference type="PIRSF" id="PIRSF002854">
    <property type="entry name" value="MetQ"/>
    <property type="match status" value="1"/>
</dbReference>
<accession>A0ABT0X4C9</accession>
<dbReference type="InterPro" id="IPR004872">
    <property type="entry name" value="Lipoprotein_NlpA"/>
</dbReference>
<comment type="caution">
    <text evidence="8">The sequence shown here is derived from an EMBL/GenBank/DDBJ whole genome shotgun (WGS) entry which is preliminary data.</text>
</comment>
<gene>
    <name evidence="8" type="ORF">M1E25_06975</name>
</gene>
<keyword evidence="4" id="KW-0564">Palmitate</keyword>
<evidence type="ECO:0000256" key="1">
    <source>
        <dbReference type="ARBA" id="ARBA00004635"/>
    </source>
</evidence>
<evidence type="ECO:0000256" key="6">
    <source>
        <dbReference type="PIRNR" id="PIRNR002854"/>
    </source>
</evidence>
<proteinExistence type="inferred from homology"/>
<comment type="subcellular location">
    <subcellularLocation>
        <location evidence="1">Membrane</location>
        <topology evidence="1">Lipid-anchor</topology>
    </subcellularLocation>
</comment>
<dbReference type="Proteomes" id="UP001167160">
    <property type="component" value="Unassembled WGS sequence"/>
</dbReference>
<dbReference type="PROSITE" id="PS51257">
    <property type="entry name" value="PROKAR_LIPOPROTEIN"/>
    <property type="match status" value="1"/>
</dbReference>
<sequence>MRSRTRITLATALAAAVGLGSAACSAPSDSDTSAKGDRNAPLVVGANPTPHGDILNFVKQELAPKKGLKLEVKEFADYTQLNPATESGDVDANYFQHKPFLDDFNQQKGTHIVPVANVHVEPLALYSKKVGKLSELKPGNTIALPNDATNEGRALNLLAGKGLIALKKGVGAEATLGDVTDKKGLKFTELEAPQIPARLADVDAAVINGNFAIGAKLTPSKDALAIEEAKDNPYANFLAVKKGNEDDPRVRKLAELLQSDQVKKFIEKKYSDGSVIPEFGPLAS</sequence>
<feature type="chain" id="PRO_5046427970" description="Lipoprotein" evidence="7">
    <location>
        <begin position="23"/>
        <end position="284"/>
    </location>
</feature>
<dbReference type="CDD" id="cd13597">
    <property type="entry name" value="PBP2_lipoprotein_Tp32"/>
    <property type="match status" value="1"/>
</dbReference>
<dbReference type="RefSeq" id="WP_251411315.1">
    <property type="nucleotide sequence ID" value="NZ_JAMQGM010000015.1"/>
</dbReference>
<evidence type="ECO:0000313" key="9">
    <source>
        <dbReference type="Proteomes" id="UP001167160"/>
    </source>
</evidence>
<keyword evidence="2 7" id="KW-0732">Signal</keyword>
<name>A0ABT0X4C9_9ACTN</name>
<dbReference type="SUPFAM" id="SSF53850">
    <property type="entry name" value="Periplasmic binding protein-like II"/>
    <property type="match status" value="1"/>
</dbReference>
<feature type="signal peptide" evidence="7">
    <location>
        <begin position="1"/>
        <end position="22"/>
    </location>
</feature>
<organism evidence="8 9">
    <name type="scientific">Streptomyces meridianus</name>
    <dbReference type="NCBI Taxonomy" id="2938945"/>
    <lineage>
        <taxon>Bacteria</taxon>
        <taxon>Bacillati</taxon>
        <taxon>Actinomycetota</taxon>
        <taxon>Actinomycetes</taxon>
        <taxon>Kitasatosporales</taxon>
        <taxon>Streptomycetaceae</taxon>
        <taxon>Streptomyces</taxon>
    </lineage>
</organism>
<evidence type="ECO:0000313" key="8">
    <source>
        <dbReference type="EMBL" id="MCM2577100.1"/>
    </source>
</evidence>
<dbReference type="Gene3D" id="3.40.190.10">
    <property type="entry name" value="Periplasmic binding protein-like II"/>
    <property type="match status" value="2"/>
</dbReference>
<dbReference type="EMBL" id="JAMQGM010000015">
    <property type="protein sequence ID" value="MCM2577100.1"/>
    <property type="molecule type" value="Genomic_DNA"/>
</dbReference>
<keyword evidence="3" id="KW-0472">Membrane</keyword>
<dbReference type="PANTHER" id="PTHR30429:SF0">
    <property type="entry name" value="METHIONINE-BINDING LIPOPROTEIN METQ"/>
    <property type="match status" value="1"/>
</dbReference>
<evidence type="ECO:0000256" key="7">
    <source>
        <dbReference type="SAM" id="SignalP"/>
    </source>
</evidence>
<keyword evidence="9" id="KW-1185">Reference proteome</keyword>